<dbReference type="InterPro" id="IPR017850">
    <property type="entry name" value="Alkaline_phosphatase_core_sf"/>
</dbReference>
<organism evidence="5 6">
    <name type="scientific">Emiliania huxleyi (strain CCMP1516)</name>
    <dbReference type="NCBI Taxonomy" id="280463"/>
    <lineage>
        <taxon>Eukaryota</taxon>
        <taxon>Haptista</taxon>
        <taxon>Haptophyta</taxon>
        <taxon>Prymnesiophyceae</taxon>
        <taxon>Isochrysidales</taxon>
        <taxon>Noelaerhabdaceae</taxon>
        <taxon>Emiliania</taxon>
    </lineage>
</organism>
<keyword evidence="3" id="KW-1133">Transmembrane helix</keyword>
<dbReference type="PANTHER" id="PTHR45953:SF1">
    <property type="entry name" value="IDURONATE 2-SULFATASE"/>
    <property type="match status" value="1"/>
</dbReference>
<feature type="domain" description="Sulfatase N-terminal" evidence="4">
    <location>
        <begin position="3"/>
        <end position="69"/>
    </location>
</feature>
<dbReference type="STRING" id="2903.R1CYB9"/>
<dbReference type="GO" id="GO:0046872">
    <property type="term" value="F:metal ion binding"/>
    <property type="evidence" value="ECO:0007669"/>
    <property type="project" value="UniProtKB-KW"/>
</dbReference>
<dbReference type="Proteomes" id="UP000013827">
    <property type="component" value="Unassembled WGS sequence"/>
</dbReference>
<evidence type="ECO:0000313" key="6">
    <source>
        <dbReference type="Proteomes" id="UP000013827"/>
    </source>
</evidence>
<keyword evidence="3" id="KW-0812">Transmembrane</keyword>
<keyword evidence="6" id="KW-1185">Reference proteome</keyword>
<reference evidence="5" key="2">
    <citation type="submission" date="2024-10" db="UniProtKB">
        <authorList>
            <consortium name="EnsemblProtists"/>
        </authorList>
    </citation>
    <scope>IDENTIFICATION</scope>
</reference>
<dbReference type="RefSeq" id="XP_005780176.1">
    <property type="nucleotide sequence ID" value="XM_005780119.1"/>
</dbReference>
<dbReference type="KEGG" id="ehx:EMIHUDRAFT_204694"/>
<name>A0A0D3JW62_EMIH1</name>
<protein>
    <recommendedName>
        <fullName evidence="4">Sulfatase N-terminal domain-containing protein</fullName>
    </recommendedName>
</protein>
<keyword evidence="1" id="KW-0479">Metal-binding</keyword>
<sequence length="253" mass="28004">MASNTIVSVIGDHGWHLGEQAEWCKRTNFELGTRIPMMIHAPNYPTSHGKRTEHFAEAVDLYRTLAALAFPASPPIQDSVSGTDLSPIFADPTNPSTAVRAYTFSQMSRCPAEDTLGPFSSCTQTPQAEITWMGYSVRSEQYRYTLWLPFDGDENLAAWSGTDEHEELYSYVDSKMDDFNSFEKVNVASDPMYTVKKAELRAVLTAAFNPPPPPAQTSSKPALIGGIVGALCFLAVLACFLACRKHGRLRWKK</sequence>
<evidence type="ECO:0000313" key="5">
    <source>
        <dbReference type="EnsemblProtists" id="EOD27747"/>
    </source>
</evidence>
<dbReference type="SUPFAM" id="SSF53649">
    <property type="entry name" value="Alkaline phosphatase-like"/>
    <property type="match status" value="1"/>
</dbReference>
<feature type="transmembrane region" description="Helical" evidence="3">
    <location>
        <begin position="222"/>
        <end position="243"/>
    </location>
</feature>
<dbReference type="GeneID" id="17252339"/>
<dbReference type="EnsemblProtists" id="EOD27747">
    <property type="protein sequence ID" value="EOD27747"/>
    <property type="gene ID" value="EMIHUDRAFT_204694"/>
</dbReference>
<dbReference type="eggNOG" id="KOG3731">
    <property type="taxonomic scope" value="Eukaryota"/>
</dbReference>
<dbReference type="GO" id="GO:0004423">
    <property type="term" value="F:iduronate-2-sulfatase activity"/>
    <property type="evidence" value="ECO:0007669"/>
    <property type="project" value="TreeGrafter"/>
</dbReference>
<keyword evidence="2" id="KW-0378">Hydrolase</keyword>
<dbReference type="RefSeq" id="XP_005758522.1">
    <property type="nucleotide sequence ID" value="XM_005758465.1"/>
</dbReference>
<keyword evidence="3" id="KW-0472">Membrane</keyword>
<evidence type="ECO:0000256" key="3">
    <source>
        <dbReference type="SAM" id="Phobius"/>
    </source>
</evidence>
<reference evidence="6" key="1">
    <citation type="journal article" date="2013" name="Nature">
        <title>Pan genome of the phytoplankton Emiliania underpins its global distribution.</title>
        <authorList>
            <person name="Read B.A."/>
            <person name="Kegel J."/>
            <person name="Klute M.J."/>
            <person name="Kuo A."/>
            <person name="Lefebvre S.C."/>
            <person name="Maumus F."/>
            <person name="Mayer C."/>
            <person name="Miller J."/>
            <person name="Monier A."/>
            <person name="Salamov A."/>
            <person name="Young J."/>
            <person name="Aguilar M."/>
            <person name="Claverie J.M."/>
            <person name="Frickenhaus S."/>
            <person name="Gonzalez K."/>
            <person name="Herman E.K."/>
            <person name="Lin Y.C."/>
            <person name="Napier J."/>
            <person name="Ogata H."/>
            <person name="Sarno A.F."/>
            <person name="Shmutz J."/>
            <person name="Schroeder D."/>
            <person name="de Vargas C."/>
            <person name="Verret F."/>
            <person name="von Dassow P."/>
            <person name="Valentin K."/>
            <person name="Van de Peer Y."/>
            <person name="Wheeler G."/>
            <person name="Dacks J.B."/>
            <person name="Delwiche C.F."/>
            <person name="Dyhrman S.T."/>
            <person name="Glockner G."/>
            <person name="John U."/>
            <person name="Richards T."/>
            <person name="Worden A.Z."/>
            <person name="Zhang X."/>
            <person name="Grigoriev I.V."/>
            <person name="Allen A.E."/>
            <person name="Bidle K."/>
            <person name="Borodovsky M."/>
            <person name="Bowler C."/>
            <person name="Brownlee C."/>
            <person name="Cock J.M."/>
            <person name="Elias M."/>
            <person name="Gladyshev V.N."/>
            <person name="Groth M."/>
            <person name="Guda C."/>
            <person name="Hadaegh A."/>
            <person name="Iglesias-Rodriguez M.D."/>
            <person name="Jenkins J."/>
            <person name="Jones B.M."/>
            <person name="Lawson T."/>
            <person name="Leese F."/>
            <person name="Lindquist E."/>
            <person name="Lobanov A."/>
            <person name="Lomsadze A."/>
            <person name="Malik S.B."/>
            <person name="Marsh M.E."/>
            <person name="Mackinder L."/>
            <person name="Mock T."/>
            <person name="Mueller-Roeber B."/>
            <person name="Pagarete A."/>
            <person name="Parker M."/>
            <person name="Probert I."/>
            <person name="Quesneville H."/>
            <person name="Raines C."/>
            <person name="Rensing S.A."/>
            <person name="Riano-Pachon D.M."/>
            <person name="Richier S."/>
            <person name="Rokitta S."/>
            <person name="Shiraiwa Y."/>
            <person name="Soanes D.M."/>
            <person name="van der Giezen M."/>
            <person name="Wahlund T.M."/>
            <person name="Williams B."/>
            <person name="Wilson W."/>
            <person name="Wolfe G."/>
            <person name="Wurch L.L."/>
        </authorList>
    </citation>
    <scope>NUCLEOTIDE SEQUENCE</scope>
</reference>
<dbReference type="InterPro" id="IPR000917">
    <property type="entry name" value="Sulfatase_N"/>
</dbReference>
<evidence type="ECO:0000259" key="4">
    <source>
        <dbReference type="Pfam" id="PF00884"/>
    </source>
</evidence>
<evidence type="ECO:0000256" key="1">
    <source>
        <dbReference type="ARBA" id="ARBA00022723"/>
    </source>
</evidence>
<dbReference type="PaxDb" id="2903-EOD06093"/>
<accession>A0A0D3JW62</accession>
<dbReference type="Gene3D" id="3.40.720.10">
    <property type="entry name" value="Alkaline Phosphatase, subunit A"/>
    <property type="match status" value="1"/>
</dbReference>
<dbReference type="EnsemblProtists" id="EOD06093">
    <property type="protein sequence ID" value="EOD06093"/>
    <property type="gene ID" value="EMIHUDRAFT_219396"/>
</dbReference>
<dbReference type="PANTHER" id="PTHR45953">
    <property type="entry name" value="IDURONATE 2-SULFATASE"/>
    <property type="match status" value="1"/>
</dbReference>
<dbReference type="KEGG" id="ehx:EMIHUDRAFT_219396"/>
<dbReference type="HOGENOM" id="CLU_1100190_0_0_1"/>
<dbReference type="AlphaFoldDB" id="A0A0D3JW62"/>
<dbReference type="GeneID" id="17273293"/>
<proteinExistence type="predicted"/>
<dbReference type="Pfam" id="PF00884">
    <property type="entry name" value="Sulfatase"/>
    <property type="match status" value="1"/>
</dbReference>
<evidence type="ECO:0000256" key="2">
    <source>
        <dbReference type="ARBA" id="ARBA00022801"/>
    </source>
</evidence>
<dbReference type="GO" id="GO:0005737">
    <property type="term" value="C:cytoplasm"/>
    <property type="evidence" value="ECO:0007669"/>
    <property type="project" value="TreeGrafter"/>
</dbReference>